<dbReference type="SUPFAM" id="SSF46689">
    <property type="entry name" value="Homeodomain-like"/>
    <property type="match status" value="1"/>
</dbReference>
<dbReference type="PANTHER" id="PTHR34849:SF3">
    <property type="entry name" value="SSR2962 PROTEIN"/>
    <property type="match status" value="1"/>
</dbReference>
<reference evidence="1 2" key="1">
    <citation type="journal article" date="2016" name="Nat. Commun.">
        <title>Thousands of microbial genomes shed light on interconnected biogeochemical processes in an aquifer system.</title>
        <authorList>
            <person name="Anantharaman K."/>
            <person name="Brown C.T."/>
            <person name="Hug L.A."/>
            <person name="Sharon I."/>
            <person name="Castelle C.J."/>
            <person name="Probst A.J."/>
            <person name="Thomas B.C."/>
            <person name="Singh A."/>
            <person name="Wilkins M.J."/>
            <person name="Karaoz U."/>
            <person name="Brodie E.L."/>
            <person name="Williams K.H."/>
            <person name="Hubbard S.S."/>
            <person name="Banfield J.F."/>
        </authorList>
    </citation>
    <scope>NUCLEOTIDE SEQUENCE [LARGE SCALE GENOMIC DNA]</scope>
</reference>
<dbReference type="Gene3D" id="1.10.10.10">
    <property type="entry name" value="Winged helix-like DNA-binding domain superfamily/Winged helix DNA-binding domain"/>
    <property type="match status" value="1"/>
</dbReference>
<dbReference type="AlphaFoldDB" id="A0A1G2LQX4"/>
<dbReference type="EMBL" id="MHQY01000032">
    <property type="protein sequence ID" value="OHA13242.1"/>
    <property type="molecule type" value="Genomic_DNA"/>
</dbReference>
<evidence type="ECO:0008006" key="3">
    <source>
        <dbReference type="Google" id="ProtNLM"/>
    </source>
</evidence>
<comment type="caution">
    <text evidence="1">The sequence shown here is derived from an EMBL/GenBank/DDBJ whole genome shotgun (WGS) entry which is preliminary data.</text>
</comment>
<dbReference type="Proteomes" id="UP000177171">
    <property type="component" value="Unassembled WGS sequence"/>
</dbReference>
<dbReference type="InterPro" id="IPR009057">
    <property type="entry name" value="Homeodomain-like_sf"/>
</dbReference>
<protein>
    <recommendedName>
        <fullName evidence="3">Antitoxin</fullName>
    </recommendedName>
</protein>
<organism evidence="1 2">
    <name type="scientific">Candidatus Sungbacteria bacterium RIFCSPLOWO2_12_FULL_41_11</name>
    <dbReference type="NCBI Taxonomy" id="1802286"/>
    <lineage>
        <taxon>Bacteria</taxon>
        <taxon>Candidatus Sungiibacteriota</taxon>
    </lineage>
</organism>
<sequence>MTYLERIEINPRILAGKPVIKGTRIPVALILNLLAKGYTIERILHAYPNITIIDVRAAIRYSEARVQREIVRPLALAK</sequence>
<dbReference type="InterPro" id="IPR007367">
    <property type="entry name" value="DUF433"/>
</dbReference>
<name>A0A1G2LQX4_9BACT</name>
<dbReference type="Pfam" id="PF04255">
    <property type="entry name" value="DUF433"/>
    <property type="match status" value="1"/>
</dbReference>
<evidence type="ECO:0000313" key="2">
    <source>
        <dbReference type="Proteomes" id="UP000177171"/>
    </source>
</evidence>
<accession>A0A1G2LQX4</accession>
<dbReference type="PANTHER" id="PTHR34849">
    <property type="entry name" value="SSL5025 PROTEIN"/>
    <property type="match status" value="1"/>
</dbReference>
<gene>
    <name evidence="1" type="ORF">A3G49_01015</name>
</gene>
<evidence type="ECO:0000313" key="1">
    <source>
        <dbReference type="EMBL" id="OHA13242.1"/>
    </source>
</evidence>
<dbReference type="InterPro" id="IPR036388">
    <property type="entry name" value="WH-like_DNA-bd_sf"/>
</dbReference>
<proteinExistence type="predicted"/>